<feature type="domain" description="DUF1254" evidence="3">
    <location>
        <begin position="110"/>
        <end position="211"/>
    </location>
</feature>
<name>A0A5M6D5N6_9BACT</name>
<dbReference type="PANTHER" id="PTHR36509:SF3">
    <property type="entry name" value="SIGNAL PEPTIDE PROTEIN"/>
    <property type="match status" value="1"/>
</dbReference>
<gene>
    <name evidence="4" type="ORF">FYK55_14110</name>
</gene>
<dbReference type="Pfam" id="PF06742">
    <property type="entry name" value="DUF1214"/>
    <property type="match status" value="1"/>
</dbReference>
<feature type="signal peptide" evidence="1">
    <location>
        <begin position="1"/>
        <end position="26"/>
    </location>
</feature>
<evidence type="ECO:0000313" key="4">
    <source>
        <dbReference type="EMBL" id="KAA5542663.1"/>
    </source>
</evidence>
<dbReference type="AlphaFoldDB" id="A0A5M6D5N6"/>
<dbReference type="Pfam" id="PF06863">
    <property type="entry name" value="DUF1254"/>
    <property type="match status" value="1"/>
</dbReference>
<evidence type="ECO:0000256" key="1">
    <source>
        <dbReference type="SAM" id="SignalP"/>
    </source>
</evidence>
<dbReference type="Proteomes" id="UP000324479">
    <property type="component" value="Unassembled WGS sequence"/>
</dbReference>
<dbReference type="Gene3D" id="2.60.40.1610">
    <property type="entry name" value="Domain of unknown function DUF1254"/>
    <property type="match status" value="1"/>
</dbReference>
<dbReference type="Gene3D" id="2.60.120.600">
    <property type="entry name" value="Domain of unknown function DUF1214, C-terminal domain"/>
    <property type="match status" value="1"/>
</dbReference>
<reference evidence="4 5" key="1">
    <citation type="submission" date="2019-08" db="EMBL/GenBank/DDBJ databases">
        <authorList>
            <person name="Dhanesh K."/>
            <person name="Kumar G."/>
            <person name="Sasikala C."/>
            <person name="Venkata Ramana C."/>
        </authorList>
    </citation>
    <scope>NUCLEOTIDE SEQUENCE [LARGE SCALE GENOMIC DNA]</scope>
    <source>
        <strain evidence="4 5">JC645</strain>
    </source>
</reference>
<dbReference type="InterPro" id="IPR010621">
    <property type="entry name" value="DUF1214"/>
</dbReference>
<keyword evidence="1" id="KW-0732">Signal</keyword>
<evidence type="ECO:0000259" key="3">
    <source>
        <dbReference type="Pfam" id="PF06863"/>
    </source>
</evidence>
<feature type="chain" id="PRO_5024271626" evidence="1">
    <location>
        <begin position="27"/>
        <end position="502"/>
    </location>
</feature>
<dbReference type="EMBL" id="VWOX01000007">
    <property type="protein sequence ID" value="KAA5542663.1"/>
    <property type="molecule type" value="Genomic_DNA"/>
</dbReference>
<protein>
    <submittedName>
        <fullName evidence="4">DUF1254 domain-containing protein</fullName>
    </submittedName>
</protein>
<sequence length="502" mass="56412">MQYDITITRLCIALALIISVASQSVAQQHSVDLADATLKGDQLIETPIGTIELVDNYFDDDASQRLFDEMDYQRACQLYLWSTPLVSITAWRNAQGEAFGVTKDTDFVVLRSLKEKRGIVTGNLTTPYIFNFSNLQDGPIQIDYPAGQTAGGVLDFWMRSVFDLGLTGPDQGKGATYIVVGPEDDPAKYGKEGINVFQSPTNNILVGIRIIDPNPAYYETYKSQYKMGKVGETLRPSRFIEDKNVEWSATAPRGMDYWKLLAGVLSQEPVRTIDKPWMAMLEPLGIVKGKDFSPDERQRRILSKSAAMGELMTRNIQVNPRYTQPYWPGTQWYKSFDFEVAEENETIQQIDQRATWFYEAVGASEGMVNPSPGKGQVYMTTKRDANGDMLRADKTYKLHVPAEVPVGQFWSVTLYSENTRRPYDNGGTELSDVSLGSRTEGLKKNSDGSADLYIGADAPEGMESNYLKTVGDDGWFVYFRLYAPLQPFFDKSFKLPDFEVVE</sequence>
<dbReference type="RefSeq" id="WP_150077080.1">
    <property type="nucleotide sequence ID" value="NZ_VWOX01000007.1"/>
</dbReference>
<dbReference type="InterPro" id="IPR037049">
    <property type="entry name" value="DUF1214_C_sf"/>
</dbReference>
<proteinExistence type="predicted"/>
<accession>A0A5M6D5N6</accession>
<dbReference type="InterPro" id="IPR010679">
    <property type="entry name" value="DUF1254"/>
</dbReference>
<comment type="caution">
    <text evidence="4">The sequence shown here is derived from an EMBL/GenBank/DDBJ whole genome shotgun (WGS) entry which is preliminary data.</text>
</comment>
<evidence type="ECO:0000313" key="5">
    <source>
        <dbReference type="Proteomes" id="UP000324479"/>
    </source>
</evidence>
<organism evidence="4 5">
    <name type="scientific">Roseiconus nitratireducens</name>
    <dbReference type="NCBI Taxonomy" id="2605748"/>
    <lineage>
        <taxon>Bacteria</taxon>
        <taxon>Pseudomonadati</taxon>
        <taxon>Planctomycetota</taxon>
        <taxon>Planctomycetia</taxon>
        <taxon>Pirellulales</taxon>
        <taxon>Pirellulaceae</taxon>
        <taxon>Roseiconus</taxon>
    </lineage>
</organism>
<dbReference type="Gene3D" id="1.10.3360.10">
    <property type="entry name" value="VPA0735-like domain"/>
    <property type="match status" value="1"/>
</dbReference>
<feature type="domain" description="DUF1214" evidence="2">
    <location>
        <begin position="376"/>
        <end position="485"/>
    </location>
</feature>
<evidence type="ECO:0000259" key="2">
    <source>
        <dbReference type="Pfam" id="PF06742"/>
    </source>
</evidence>
<dbReference type="SUPFAM" id="SSF160935">
    <property type="entry name" value="VPA0735-like"/>
    <property type="match status" value="1"/>
</dbReference>
<keyword evidence="5" id="KW-1185">Reference proteome</keyword>
<dbReference type="InterPro" id="IPR037050">
    <property type="entry name" value="DUF1254_sf"/>
</dbReference>
<dbReference type="PANTHER" id="PTHR36509">
    <property type="entry name" value="BLL3101 PROTEIN"/>
    <property type="match status" value="1"/>
</dbReference>